<accession>A0ACC2V5Y4</accession>
<comment type="caution">
    <text evidence="1">The sequence shown here is derived from an EMBL/GenBank/DDBJ whole genome shotgun (WGS) entry which is preliminary data.</text>
</comment>
<evidence type="ECO:0000313" key="2">
    <source>
        <dbReference type="Proteomes" id="UP001230649"/>
    </source>
</evidence>
<keyword evidence="2" id="KW-1185">Reference proteome</keyword>
<proteinExistence type="predicted"/>
<gene>
    <name evidence="1" type="ORF">QFC20_006896</name>
</gene>
<evidence type="ECO:0000313" key="1">
    <source>
        <dbReference type="EMBL" id="KAJ9094394.1"/>
    </source>
</evidence>
<dbReference type="EMBL" id="JASBWS010000138">
    <property type="protein sequence ID" value="KAJ9094394.1"/>
    <property type="molecule type" value="Genomic_DNA"/>
</dbReference>
<sequence length="359" mass="39471">MSDLTDAKPNEKTEQSTGIRPFQEKDLKVVRMMIGTSVMEGLARANKQTYFHPLILTLYVLIALILDYSLGWLPKKEIWWSPISMLTGFGAAALPLLGIVEFINRDYFETLLRLRLGSIDLLSIPEYYGPNMSILEYKGEAIGLVGVDYQHPGENLESVISGVRKEDVKGGLNLGWLMGRGKKDEGASVEHVASSGTSTAVDSKSTAKNRKQSSVTIAADPSGPVSRKPNHLKGSTAHIRHLYVDAQYRGKGLEEELLQHALSQAFETSDHSAIRRVIISTPSYASSALTSLLRSMSFVTVAAGDDAVVPGTPGHEEGQGIMVKDTRRFGVAGWQVVAWSGKWLEITKGQWESWKKQQK</sequence>
<reference evidence="1" key="1">
    <citation type="submission" date="2023-04" db="EMBL/GenBank/DDBJ databases">
        <title>Draft Genome sequencing of Naganishia species isolated from polar environments using Oxford Nanopore Technology.</title>
        <authorList>
            <person name="Leo P."/>
            <person name="Venkateswaran K."/>
        </authorList>
    </citation>
    <scope>NUCLEOTIDE SEQUENCE</scope>
    <source>
        <strain evidence="1">MNA-CCFEE 5262</strain>
    </source>
</reference>
<name>A0ACC2V5Y4_9TREE</name>
<organism evidence="1 2">
    <name type="scientific">Naganishia adeliensis</name>
    <dbReference type="NCBI Taxonomy" id="92952"/>
    <lineage>
        <taxon>Eukaryota</taxon>
        <taxon>Fungi</taxon>
        <taxon>Dikarya</taxon>
        <taxon>Basidiomycota</taxon>
        <taxon>Agaricomycotina</taxon>
        <taxon>Tremellomycetes</taxon>
        <taxon>Filobasidiales</taxon>
        <taxon>Filobasidiaceae</taxon>
        <taxon>Naganishia</taxon>
    </lineage>
</organism>
<protein>
    <submittedName>
        <fullName evidence="1">Uncharacterized protein</fullName>
    </submittedName>
</protein>
<dbReference type="Proteomes" id="UP001230649">
    <property type="component" value="Unassembled WGS sequence"/>
</dbReference>